<dbReference type="PANTHER" id="PTHR43386:SF26">
    <property type="entry name" value="ABC TRANSPORTER PERMEASE PROTEIN"/>
    <property type="match status" value="1"/>
</dbReference>
<comment type="similarity">
    <text evidence="7">Belongs to the binding-protein-dependent transport system permease family.</text>
</comment>
<feature type="domain" description="ABC transmembrane type-1" evidence="8">
    <location>
        <begin position="76"/>
        <end position="275"/>
    </location>
</feature>
<evidence type="ECO:0000256" key="7">
    <source>
        <dbReference type="RuleBase" id="RU363032"/>
    </source>
</evidence>
<comment type="caution">
    <text evidence="9">The sequence shown here is derived from an EMBL/GenBank/DDBJ whole genome shotgun (WGS) entry which is preliminary data.</text>
</comment>
<evidence type="ECO:0000256" key="2">
    <source>
        <dbReference type="ARBA" id="ARBA00022448"/>
    </source>
</evidence>
<dbReference type="Proteomes" id="UP001516061">
    <property type="component" value="Unassembled WGS sequence"/>
</dbReference>
<dbReference type="InterPro" id="IPR035906">
    <property type="entry name" value="MetI-like_sf"/>
</dbReference>
<dbReference type="SUPFAM" id="SSF161098">
    <property type="entry name" value="MetI-like"/>
    <property type="match status" value="1"/>
</dbReference>
<keyword evidence="2 7" id="KW-0813">Transport</keyword>
<dbReference type="Gene3D" id="1.10.3720.10">
    <property type="entry name" value="MetI-like"/>
    <property type="match status" value="1"/>
</dbReference>
<name>A0ABX2G4H8_9BURK</name>
<feature type="transmembrane region" description="Helical" evidence="7">
    <location>
        <begin position="112"/>
        <end position="132"/>
    </location>
</feature>
<evidence type="ECO:0000256" key="1">
    <source>
        <dbReference type="ARBA" id="ARBA00004651"/>
    </source>
</evidence>
<reference evidence="9 10" key="1">
    <citation type="submission" date="2020-05" db="EMBL/GenBank/DDBJ databases">
        <title>Genomic Encyclopedia of Type Strains, Phase IV (KMG-V): Genome sequencing to study the core and pangenomes of soil and plant-associated prokaryotes.</title>
        <authorList>
            <person name="Whitman W."/>
        </authorList>
    </citation>
    <scope>NUCLEOTIDE SEQUENCE [LARGE SCALE GENOMIC DNA]</scope>
    <source>
        <strain evidence="9 10">C29</strain>
    </source>
</reference>
<dbReference type="CDD" id="cd06261">
    <property type="entry name" value="TM_PBP2"/>
    <property type="match status" value="1"/>
</dbReference>
<feature type="transmembrane region" description="Helical" evidence="7">
    <location>
        <begin position="78"/>
        <end position="100"/>
    </location>
</feature>
<keyword evidence="10" id="KW-1185">Reference proteome</keyword>
<keyword evidence="5 7" id="KW-1133">Transmembrane helix</keyword>
<dbReference type="PANTHER" id="PTHR43386">
    <property type="entry name" value="OLIGOPEPTIDE TRANSPORT SYSTEM PERMEASE PROTEIN APPC"/>
    <property type="match status" value="1"/>
</dbReference>
<keyword evidence="6 7" id="KW-0472">Membrane</keyword>
<evidence type="ECO:0000313" key="9">
    <source>
        <dbReference type="EMBL" id="NRT56920.1"/>
    </source>
</evidence>
<dbReference type="RefSeq" id="WP_173805932.1">
    <property type="nucleotide sequence ID" value="NZ_JABSNM010000011.1"/>
</dbReference>
<dbReference type="InterPro" id="IPR000515">
    <property type="entry name" value="MetI-like"/>
</dbReference>
<comment type="subcellular location">
    <subcellularLocation>
        <location evidence="1 7">Cell membrane</location>
        <topology evidence="1 7">Multi-pass membrane protein</topology>
    </subcellularLocation>
</comment>
<evidence type="ECO:0000256" key="6">
    <source>
        <dbReference type="ARBA" id="ARBA00023136"/>
    </source>
</evidence>
<dbReference type="Pfam" id="PF00528">
    <property type="entry name" value="BPD_transp_1"/>
    <property type="match status" value="1"/>
</dbReference>
<feature type="transmembrane region" description="Helical" evidence="7">
    <location>
        <begin position="138"/>
        <end position="161"/>
    </location>
</feature>
<evidence type="ECO:0000256" key="5">
    <source>
        <dbReference type="ARBA" id="ARBA00022989"/>
    </source>
</evidence>
<protein>
    <submittedName>
        <fullName evidence="9">Peptide/nickel transport system permease protein</fullName>
    </submittedName>
</protein>
<evidence type="ECO:0000256" key="4">
    <source>
        <dbReference type="ARBA" id="ARBA00022692"/>
    </source>
</evidence>
<keyword evidence="4 7" id="KW-0812">Transmembrane</keyword>
<dbReference type="EMBL" id="JABSNM010000011">
    <property type="protein sequence ID" value="NRT56920.1"/>
    <property type="molecule type" value="Genomic_DNA"/>
</dbReference>
<dbReference type="InterPro" id="IPR050366">
    <property type="entry name" value="BP-dependent_transpt_permease"/>
</dbReference>
<evidence type="ECO:0000259" key="8">
    <source>
        <dbReference type="PROSITE" id="PS50928"/>
    </source>
</evidence>
<evidence type="ECO:0000256" key="3">
    <source>
        <dbReference type="ARBA" id="ARBA00022475"/>
    </source>
</evidence>
<accession>A0ABX2G4H8</accession>
<proteinExistence type="inferred from homology"/>
<keyword evidence="3" id="KW-1003">Cell membrane</keyword>
<feature type="transmembrane region" description="Helical" evidence="7">
    <location>
        <begin position="254"/>
        <end position="274"/>
    </location>
</feature>
<dbReference type="PROSITE" id="PS50928">
    <property type="entry name" value="ABC_TM1"/>
    <property type="match status" value="1"/>
</dbReference>
<organism evidence="9 10">
    <name type="scientific">Sphaerotilus uruguayifluvii</name>
    <dbReference type="NCBI Taxonomy" id="2735897"/>
    <lineage>
        <taxon>Bacteria</taxon>
        <taxon>Pseudomonadati</taxon>
        <taxon>Pseudomonadota</taxon>
        <taxon>Betaproteobacteria</taxon>
        <taxon>Burkholderiales</taxon>
        <taxon>Sphaerotilaceae</taxon>
        <taxon>Sphaerotilus</taxon>
    </lineage>
</organism>
<sequence length="286" mass="29570">MTRARARHLAGAVLLLGLAAAVLAPWLAPQDPCDLAALDLMESGLPPVWLEGGVPAHLLGTDDQGRDLLSALLYGTRLSLAVCALAVGLSLLLGVGIGLLAAQAGGWIDALLMRLCDVMLSFPPLLVAMLTAGIGRLLWPQAGVVLDFGVVVLAIGLTGWVPHARTVRAAAGVELGREHVLAARVIGVAPWRILRRHVLPHVLAPVRVLATLQVGSAVLTEATLSFLGLGAPPTVPTLGTLVRTGHDHLLSGQWWLVACPGAVLVLLVLAAQALGDALQGETGRDA</sequence>
<evidence type="ECO:0000313" key="10">
    <source>
        <dbReference type="Proteomes" id="UP001516061"/>
    </source>
</evidence>
<gene>
    <name evidence="9" type="ORF">HNQ01_002669</name>
</gene>